<gene>
    <name evidence="2" type="ORF">FEM54_24795</name>
</gene>
<sequence>MSHFVGSVIVPEEIAISKWRCRKRYLCMRHRGGNEMDFVMAKVKAHFRKSLIYPVGAVLTEETVKSVFNAQARLEMYKHKPWPVSPGSVSVVLARESKSRCFQHPLFEHYATNNALEPLSNRTPTEQQYVEVFSSALEQSLVTLKYSTICKMLEAAACALTGTIVTIRATRVGVRPDKRGCTVEFVQPSDIPAALMALWKYMADLPSSRQDLLGASVATVGLMNCHPFLDGNGRLARVLFNALMGRTSQNYIPLYDFYNCSPGAHVLRIRQAELFGEWDDWVRFHCDIIGFMAGH</sequence>
<comment type="caution">
    <text evidence="2">The sequence shown here is derived from an EMBL/GenBank/DDBJ whole genome shotgun (WGS) entry which is preliminary data.</text>
</comment>
<accession>A0ABY2TYR5</accession>
<dbReference type="EMBL" id="VBVZ01000486">
    <property type="protein sequence ID" value="TLG88808.1"/>
    <property type="molecule type" value="Genomic_DNA"/>
</dbReference>
<evidence type="ECO:0000313" key="3">
    <source>
        <dbReference type="Proteomes" id="UP000304941"/>
    </source>
</evidence>
<dbReference type="Pfam" id="PF02661">
    <property type="entry name" value="Fic"/>
    <property type="match status" value="1"/>
</dbReference>
<dbReference type="Proteomes" id="UP000304941">
    <property type="component" value="Unassembled WGS sequence"/>
</dbReference>
<dbReference type="PROSITE" id="PS51459">
    <property type="entry name" value="FIDO"/>
    <property type="match status" value="1"/>
</dbReference>
<dbReference type="InterPro" id="IPR003812">
    <property type="entry name" value="Fido"/>
</dbReference>
<dbReference type="SUPFAM" id="SSF140931">
    <property type="entry name" value="Fic-like"/>
    <property type="match status" value="1"/>
</dbReference>
<feature type="domain" description="Fido" evidence="1">
    <location>
        <begin position="144"/>
        <end position="287"/>
    </location>
</feature>
<organism evidence="2 3">
    <name type="scientific">Pseudomonas edaphica</name>
    <dbReference type="NCBI Taxonomy" id="2006980"/>
    <lineage>
        <taxon>Bacteria</taxon>
        <taxon>Pseudomonadati</taxon>
        <taxon>Pseudomonadota</taxon>
        <taxon>Gammaproteobacteria</taxon>
        <taxon>Pseudomonadales</taxon>
        <taxon>Pseudomonadaceae</taxon>
        <taxon>Pseudomonas</taxon>
    </lineage>
</organism>
<proteinExistence type="predicted"/>
<dbReference type="Gene3D" id="1.10.3290.10">
    <property type="entry name" value="Fido-like domain"/>
    <property type="match status" value="1"/>
</dbReference>
<dbReference type="RefSeq" id="WP_138453465.1">
    <property type="nucleotide sequence ID" value="NZ_VBVZ01000486.1"/>
</dbReference>
<name>A0ABY2TYR5_9PSED</name>
<evidence type="ECO:0000259" key="1">
    <source>
        <dbReference type="PROSITE" id="PS51459"/>
    </source>
</evidence>
<dbReference type="InterPro" id="IPR036597">
    <property type="entry name" value="Fido-like_dom_sf"/>
</dbReference>
<reference evidence="2 3" key="1">
    <citation type="submission" date="2019-05" db="EMBL/GenBank/DDBJ databases">
        <title>Pseudomonas edaphica sp. nov., isolated from rhizospheric soil of Cistus ladanifer L. in Spain.</title>
        <authorList>
            <person name="Peix A."/>
        </authorList>
    </citation>
    <scope>NUCLEOTIDE SEQUENCE [LARGE SCALE GENOMIC DNA]</scope>
    <source>
        <strain evidence="2 3">RD25</strain>
    </source>
</reference>
<keyword evidence="3" id="KW-1185">Reference proteome</keyword>
<evidence type="ECO:0000313" key="2">
    <source>
        <dbReference type="EMBL" id="TLG88808.1"/>
    </source>
</evidence>
<protein>
    <submittedName>
        <fullName evidence="2">Fic family protein</fullName>
    </submittedName>
</protein>